<dbReference type="EMBL" id="AY809910">
    <property type="protein sequence ID" value="AAX25799.1"/>
    <property type="molecule type" value="mRNA"/>
</dbReference>
<name>Q5C3H6_SCHJA</name>
<dbReference type="AlphaFoldDB" id="Q5C3H6"/>
<proteinExistence type="evidence at transcript level"/>
<protein>
    <submittedName>
        <fullName evidence="1">Uncharacterized protein</fullName>
    </submittedName>
</protein>
<accession>Q5C3H6</accession>
<organism evidence="1">
    <name type="scientific">Schistosoma japonicum</name>
    <name type="common">Blood fluke</name>
    <dbReference type="NCBI Taxonomy" id="6182"/>
    <lineage>
        <taxon>Eukaryota</taxon>
        <taxon>Metazoa</taxon>
        <taxon>Spiralia</taxon>
        <taxon>Lophotrochozoa</taxon>
        <taxon>Platyhelminthes</taxon>
        <taxon>Trematoda</taxon>
        <taxon>Digenea</taxon>
        <taxon>Strigeidida</taxon>
        <taxon>Schistosomatoidea</taxon>
        <taxon>Schistosomatidae</taxon>
        <taxon>Schistosoma</taxon>
    </lineage>
</organism>
<evidence type="ECO:0000313" key="1">
    <source>
        <dbReference type="EMBL" id="AAX25799.1"/>
    </source>
</evidence>
<sequence length="51" mass="5970">MITKIILECKWRTFKKAHEAFIISRDRTVGPNRSKIYGIRTFAHTCNCTGR</sequence>
<reference evidence="1" key="1">
    <citation type="submission" date="2005-03" db="EMBL/GenBank/DDBJ databases">
        <authorList>
            <person name="Han Z."/>
        </authorList>
    </citation>
    <scope>NUCLEOTIDE SEQUENCE</scope>
</reference>
<reference evidence="1" key="2">
    <citation type="journal article" date="2006" name="PLoS Pathog.">
        <title>New perspectives on host-parasite interplay by comparative transcriptomic and proteomic analyses of Schistosoma japonicum.</title>
        <authorList>
            <person name="Liu F."/>
            <person name="Lu J."/>
            <person name="Hu W."/>
            <person name="Wang S.Y."/>
            <person name="Cui S.J."/>
            <person name="Chi M."/>
            <person name="Yan Q."/>
            <person name="Wang X.R."/>
            <person name="Song H.D."/>
            <person name="Xu X.N."/>
            <person name="Wang J.J."/>
            <person name="Zhang X.L."/>
            <person name="Zhang X."/>
            <person name="Wang Z.Q."/>
            <person name="Xue C.L."/>
            <person name="Brindley P.J."/>
            <person name="McManus D.P."/>
            <person name="Yang P.Y."/>
            <person name="Feng Z."/>
            <person name="Chen Z."/>
            <person name="Han Z.G."/>
        </authorList>
    </citation>
    <scope>NUCLEOTIDE SEQUENCE</scope>
</reference>